<accession>A0A158QVD3</accession>
<dbReference type="Pfam" id="PF07885">
    <property type="entry name" value="Ion_trans_2"/>
    <property type="match status" value="1"/>
</dbReference>
<keyword evidence="5" id="KW-0813">Transport</keyword>
<evidence type="ECO:0000313" key="11">
    <source>
        <dbReference type="EMBL" id="VDD81700.1"/>
    </source>
</evidence>
<dbReference type="InterPro" id="IPR003938">
    <property type="entry name" value="K_chnl_volt-dep_EAG/ELK/ERG"/>
</dbReference>
<dbReference type="FunFam" id="2.60.120.10:FF:000061">
    <property type="entry name" value="Potassium voltage-gated channel subfamily H member 3"/>
    <property type="match status" value="1"/>
</dbReference>
<dbReference type="Pfam" id="PF00027">
    <property type="entry name" value="cNMP_binding"/>
    <property type="match status" value="1"/>
</dbReference>
<evidence type="ECO:0000259" key="10">
    <source>
        <dbReference type="PROSITE" id="PS50042"/>
    </source>
</evidence>
<evidence type="ECO:0000256" key="7">
    <source>
        <dbReference type="ARBA" id="ARBA00023303"/>
    </source>
</evidence>
<dbReference type="SUPFAM" id="SSF81324">
    <property type="entry name" value="Voltage-gated potassium channels"/>
    <property type="match status" value="1"/>
</dbReference>
<feature type="compositionally biased region" description="Low complexity" evidence="8">
    <location>
        <begin position="326"/>
        <end position="343"/>
    </location>
</feature>
<dbReference type="SUPFAM" id="SSF51206">
    <property type="entry name" value="cAMP-binding domain-like"/>
    <property type="match status" value="1"/>
</dbReference>
<dbReference type="PRINTS" id="PR01470">
    <property type="entry name" value="ERGCHANNEL"/>
</dbReference>
<dbReference type="InterPro" id="IPR014710">
    <property type="entry name" value="RmlC-like_jellyroll"/>
</dbReference>
<organism evidence="11 12">
    <name type="scientific">Mesocestoides corti</name>
    <name type="common">Flatworm</name>
    <dbReference type="NCBI Taxonomy" id="53468"/>
    <lineage>
        <taxon>Eukaryota</taxon>
        <taxon>Metazoa</taxon>
        <taxon>Spiralia</taxon>
        <taxon>Lophotrochozoa</taxon>
        <taxon>Platyhelminthes</taxon>
        <taxon>Cestoda</taxon>
        <taxon>Eucestoda</taxon>
        <taxon>Cyclophyllidea</taxon>
        <taxon>Mesocestoididae</taxon>
        <taxon>Mesocestoides</taxon>
    </lineage>
</organism>
<dbReference type="SMART" id="SM00100">
    <property type="entry name" value="cNMP"/>
    <property type="match status" value="1"/>
</dbReference>
<dbReference type="Gene3D" id="1.10.287.70">
    <property type="match status" value="1"/>
</dbReference>
<dbReference type="GO" id="GO:0005249">
    <property type="term" value="F:voltage-gated potassium channel activity"/>
    <property type="evidence" value="ECO:0007669"/>
    <property type="project" value="InterPro"/>
</dbReference>
<sequence>MLAFSTQGWLYELSERTDAYYGANMTGGPSRSSIYISSLYFMMSSLTSVGFGNVSPNTSNEKVFSIIAMLVGALMHAAVFGNVTTIIQRMYTRRSTYQTKYQDLKDFTRAHHLPKQLRQRMLEFYQAMWSINRGIDKQTIMQVFPEEMRGDIALHINREMLSLSVFKSASIGCQKSIAQLIETRFATPGEFLVHKGDAIKNLYFVCSGSLEILGESGSVVALLGKCDLFGTDIDDRPFIGLSAYDVKALTYCELQYLVLDSTLFCILDLYPAYSKEFSAALHDELSFNIKEGYDPFAHDEVETLAAITKPQCSPQESSRASLKPPLEISSGSQIRSSVSSLQRSVEEGDPNLSPDPCGSHEHLLGRARGNRWYLPSSVDYDDPDETFKRRVSMNGAGTKIALTLRDNRRHFSLGEICDGKTNPPIGPFLSSCRESEGSNSARQLCSMEVVNERFLNETTQNRAPPPSPCTTSLPADPSCEVQVSKCEPDELKDLLCKLIQDVQEMRVELRSLATDVSILKHQQHQQKQQQQQDQHVTGLNSSPQRSVPKASIMKSPTTPNFTVDQSPESTNSSEDGFGKKGSRSLISTGGNVFFSSTCSQPRCVKFNLPEKPRKINMERHLHVLDKRRGSSEVSSSSSDALIGLSSAAENRK</sequence>
<gene>
    <name evidence="11" type="ORF">MCOS_LOCUS7703</name>
</gene>
<dbReference type="STRING" id="53468.A0A158QVD3"/>
<evidence type="ECO:0000256" key="8">
    <source>
        <dbReference type="SAM" id="MobiDB-lite"/>
    </source>
</evidence>
<dbReference type="EMBL" id="UXSR01005397">
    <property type="protein sequence ID" value="VDD81700.1"/>
    <property type="molecule type" value="Genomic_DNA"/>
</dbReference>
<protein>
    <recommendedName>
        <fullName evidence="10">Cyclic nucleotide-binding domain-containing protein</fullName>
    </recommendedName>
</protein>
<keyword evidence="9" id="KW-1133">Transmembrane helix</keyword>
<dbReference type="AlphaFoldDB" id="A0A158QVD3"/>
<feature type="region of interest" description="Disordered" evidence="8">
    <location>
        <begin position="458"/>
        <end position="477"/>
    </location>
</feature>
<dbReference type="Gene3D" id="1.10.1200.260">
    <property type="match status" value="1"/>
</dbReference>
<keyword evidence="9" id="KW-0812">Transmembrane</keyword>
<dbReference type="InterPro" id="IPR003967">
    <property type="entry name" value="K_chnl_volt-dep_ERG"/>
</dbReference>
<keyword evidence="9" id="KW-0472">Membrane</keyword>
<dbReference type="InterPro" id="IPR013099">
    <property type="entry name" value="K_chnl_dom"/>
</dbReference>
<keyword evidence="5" id="KW-0851">Voltage-gated channel</keyword>
<evidence type="ECO:0000256" key="5">
    <source>
        <dbReference type="ARBA" id="ARBA00022882"/>
    </source>
</evidence>
<keyword evidence="4" id="KW-0631">Potassium channel</keyword>
<dbReference type="Gene3D" id="2.60.120.10">
    <property type="entry name" value="Jelly Rolls"/>
    <property type="match status" value="1"/>
</dbReference>
<dbReference type="InterPro" id="IPR000595">
    <property type="entry name" value="cNMP-bd_dom"/>
</dbReference>
<feature type="compositionally biased region" description="Polar residues" evidence="8">
    <location>
        <begin position="310"/>
        <end position="320"/>
    </location>
</feature>
<dbReference type="PANTHER" id="PTHR10217">
    <property type="entry name" value="VOLTAGE AND LIGAND GATED POTASSIUM CHANNEL"/>
    <property type="match status" value="1"/>
</dbReference>
<evidence type="ECO:0000256" key="4">
    <source>
        <dbReference type="ARBA" id="ARBA00022826"/>
    </source>
</evidence>
<keyword evidence="12" id="KW-1185">Reference proteome</keyword>
<comment type="subcellular location">
    <subcellularLocation>
        <location evidence="1">Cell membrane</location>
        <topology evidence="1">Multi-pass membrane protein</topology>
    </subcellularLocation>
</comment>
<feature type="transmembrane region" description="Helical" evidence="9">
    <location>
        <begin position="34"/>
        <end position="51"/>
    </location>
</feature>
<dbReference type="Proteomes" id="UP000267029">
    <property type="component" value="Unassembled WGS sequence"/>
</dbReference>
<reference evidence="11 12" key="1">
    <citation type="submission" date="2018-10" db="EMBL/GenBank/DDBJ databases">
        <authorList>
            <consortium name="Pathogen Informatics"/>
        </authorList>
    </citation>
    <scope>NUCLEOTIDE SEQUENCE [LARGE SCALE GENOMIC DNA]</scope>
</reference>
<feature type="region of interest" description="Disordered" evidence="8">
    <location>
        <begin position="520"/>
        <end position="582"/>
    </location>
</feature>
<dbReference type="GO" id="GO:0042391">
    <property type="term" value="P:regulation of membrane potential"/>
    <property type="evidence" value="ECO:0007669"/>
    <property type="project" value="TreeGrafter"/>
</dbReference>
<feature type="domain" description="Cyclic nucleotide-binding" evidence="10">
    <location>
        <begin position="165"/>
        <end position="230"/>
    </location>
</feature>
<evidence type="ECO:0000256" key="6">
    <source>
        <dbReference type="ARBA" id="ARBA00022958"/>
    </source>
</evidence>
<evidence type="ECO:0000256" key="3">
    <source>
        <dbReference type="ARBA" id="ARBA00022538"/>
    </source>
</evidence>
<keyword evidence="7" id="KW-0407">Ion channel</keyword>
<dbReference type="InterPro" id="IPR050818">
    <property type="entry name" value="KCNH_animal-type"/>
</dbReference>
<dbReference type="GO" id="GO:0005886">
    <property type="term" value="C:plasma membrane"/>
    <property type="evidence" value="ECO:0007669"/>
    <property type="project" value="UniProtKB-SubCell"/>
</dbReference>
<keyword evidence="3" id="KW-0633">Potassium transport</keyword>
<dbReference type="PRINTS" id="PR01463">
    <property type="entry name" value="EAGCHANLFMLY"/>
</dbReference>
<dbReference type="GO" id="GO:0034702">
    <property type="term" value="C:monoatomic ion channel complex"/>
    <property type="evidence" value="ECO:0007669"/>
    <property type="project" value="UniProtKB-KW"/>
</dbReference>
<evidence type="ECO:0000256" key="1">
    <source>
        <dbReference type="ARBA" id="ARBA00004651"/>
    </source>
</evidence>
<evidence type="ECO:0000313" key="12">
    <source>
        <dbReference type="Proteomes" id="UP000267029"/>
    </source>
</evidence>
<keyword evidence="6" id="KW-0630">Potassium</keyword>
<feature type="compositionally biased region" description="Polar residues" evidence="8">
    <location>
        <begin position="554"/>
        <end position="574"/>
    </location>
</feature>
<keyword evidence="2" id="KW-1003">Cell membrane</keyword>
<dbReference type="PANTHER" id="PTHR10217:SF637">
    <property type="entry name" value="EAG-LIKE K[+] CHANNEL, ISOFORM A"/>
    <property type="match status" value="1"/>
</dbReference>
<feature type="transmembrane region" description="Helical" evidence="9">
    <location>
        <begin position="63"/>
        <end position="87"/>
    </location>
</feature>
<name>A0A158QVD3_MESCO</name>
<feature type="region of interest" description="Disordered" evidence="8">
    <location>
        <begin position="626"/>
        <end position="652"/>
    </location>
</feature>
<dbReference type="PROSITE" id="PS50042">
    <property type="entry name" value="CNMP_BINDING_3"/>
    <property type="match status" value="1"/>
</dbReference>
<feature type="region of interest" description="Disordered" evidence="8">
    <location>
        <begin position="309"/>
        <end position="360"/>
    </location>
</feature>
<dbReference type="CDD" id="cd00038">
    <property type="entry name" value="CAP_ED"/>
    <property type="match status" value="1"/>
</dbReference>
<proteinExistence type="predicted"/>
<keyword evidence="5" id="KW-0406">Ion transport</keyword>
<feature type="compositionally biased region" description="Low complexity" evidence="8">
    <location>
        <begin position="631"/>
        <end position="652"/>
    </location>
</feature>
<evidence type="ECO:0000256" key="9">
    <source>
        <dbReference type="SAM" id="Phobius"/>
    </source>
</evidence>
<dbReference type="InterPro" id="IPR018490">
    <property type="entry name" value="cNMP-bd_dom_sf"/>
</dbReference>
<feature type="compositionally biased region" description="Low complexity" evidence="8">
    <location>
        <begin position="525"/>
        <end position="535"/>
    </location>
</feature>
<dbReference type="OrthoDB" id="432483at2759"/>
<evidence type="ECO:0000256" key="2">
    <source>
        <dbReference type="ARBA" id="ARBA00022475"/>
    </source>
</evidence>